<reference evidence="2 3" key="1">
    <citation type="submission" date="2017-07" db="EMBL/GenBank/DDBJ databases">
        <title>Amycolatopsis alba DSM 44262 Genome sequencing and assembly.</title>
        <authorList>
            <person name="Kaur N."/>
            <person name="Mayilraj S."/>
        </authorList>
    </citation>
    <scope>NUCLEOTIDE SEQUENCE [LARGE SCALE GENOMIC DNA]</scope>
    <source>
        <strain evidence="2 3">DSM 44262</strain>
    </source>
</reference>
<dbReference type="Gene3D" id="3.30.160.100">
    <property type="entry name" value="Ribosome hibernation promotion factor-like"/>
    <property type="match status" value="1"/>
</dbReference>
<dbReference type="GO" id="GO:0043024">
    <property type="term" value="F:ribosomal small subunit binding"/>
    <property type="evidence" value="ECO:0007669"/>
    <property type="project" value="TreeGrafter"/>
</dbReference>
<dbReference type="Pfam" id="PF16321">
    <property type="entry name" value="Ribosom_S30AE_C"/>
    <property type="match status" value="2"/>
</dbReference>
<dbReference type="EMBL" id="NMQU01000094">
    <property type="protein sequence ID" value="OXM46133.1"/>
    <property type="molecule type" value="Genomic_DNA"/>
</dbReference>
<accession>A0A229RHK4</accession>
<keyword evidence="3" id="KW-1185">Reference proteome</keyword>
<evidence type="ECO:0000313" key="3">
    <source>
        <dbReference type="Proteomes" id="UP000215563"/>
    </source>
</evidence>
<dbReference type="InterPro" id="IPR036567">
    <property type="entry name" value="RHF-like"/>
</dbReference>
<evidence type="ECO:0000313" key="2">
    <source>
        <dbReference type="EMBL" id="OXM46133.1"/>
    </source>
</evidence>
<name>A0A229RHK4_AMYAL</name>
<dbReference type="OrthoDB" id="3825664at2"/>
<sequence>MRTTGIKVTPDVHVTVRGDLPPAVAERAGRRVKRLFAIAHRPVLAASVRLSRHGNPTMEQPVVVQANLDVGGRRLRAQVAAPTAEEAIARLDTKLRCQLERSALHRAARRGRRPDVDPGEWRHDSLSGLPSLWLPLPEGEREIVRHKAYSLARSTVDDAFFEMHLLDYDFHLFTESGTGQDSVLYHAGPTLHRLAQSTPPGPHRLSPFRLAVTVSGQPAPVLTAAEAVERLGLLGLPFLFFVDIGLKRGSVLYHRYDGHYGLITPAG</sequence>
<comment type="caution">
    <text evidence="2">The sequence shown here is derived from an EMBL/GenBank/DDBJ whole genome shotgun (WGS) entry which is preliminary data.</text>
</comment>
<dbReference type="AlphaFoldDB" id="A0A229RHK4"/>
<organism evidence="2 3">
    <name type="scientific">Amycolatopsis alba DSM 44262</name>
    <dbReference type="NCBI Taxonomy" id="1125972"/>
    <lineage>
        <taxon>Bacteria</taxon>
        <taxon>Bacillati</taxon>
        <taxon>Actinomycetota</taxon>
        <taxon>Actinomycetes</taxon>
        <taxon>Pseudonocardiales</taxon>
        <taxon>Pseudonocardiaceae</taxon>
        <taxon>Amycolatopsis</taxon>
    </lineage>
</organism>
<feature type="domain" description="Sigma 54 modulation/S30EA ribosomal protein C-terminal" evidence="1">
    <location>
        <begin position="219"/>
        <end position="262"/>
    </location>
</feature>
<dbReference type="InterPro" id="IPR050574">
    <property type="entry name" value="HPF/YfiA_ribosome-assoc"/>
</dbReference>
<dbReference type="GO" id="GO:0045900">
    <property type="term" value="P:negative regulation of translational elongation"/>
    <property type="evidence" value="ECO:0007669"/>
    <property type="project" value="TreeGrafter"/>
</dbReference>
<feature type="domain" description="Sigma 54 modulation/S30EA ribosomal protein C-terminal" evidence="1">
    <location>
        <begin position="140"/>
        <end position="186"/>
    </location>
</feature>
<evidence type="ECO:0000259" key="1">
    <source>
        <dbReference type="Pfam" id="PF16321"/>
    </source>
</evidence>
<protein>
    <recommendedName>
        <fullName evidence="1">Sigma 54 modulation/S30EA ribosomal protein C-terminal domain-containing protein</fullName>
    </recommendedName>
</protein>
<gene>
    <name evidence="2" type="ORF">CFP75_29240</name>
</gene>
<dbReference type="SUPFAM" id="SSF69754">
    <property type="entry name" value="Ribosome binding protein Y (YfiA homologue)"/>
    <property type="match status" value="1"/>
</dbReference>
<dbReference type="Gene3D" id="3.30.505.50">
    <property type="entry name" value="Sigma 54 modulation/S30EA ribosomal protein, C-terminal domain"/>
    <property type="match status" value="2"/>
</dbReference>
<dbReference type="InterPro" id="IPR038416">
    <property type="entry name" value="Ribosom_S30AE_C_sf"/>
</dbReference>
<proteinExistence type="predicted"/>
<dbReference type="PANTHER" id="PTHR33231:SF1">
    <property type="entry name" value="30S RIBOSOMAL PROTEIN"/>
    <property type="match status" value="1"/>
</dbReference>
<dbReference type="GO" id="GO:0022627">
    <property type="term" value="C:cytosolic small ribosomal subunit"/>
    <property type="evidence" value="ECO:0007669"/>
    <property type="project" value="TreeGrafter"/>
</dbReference>
<dbReference type="InterPro" id="IPR032528">
    <property type="entry name" value="Ribosom_S30AE_C"/>
</dbReference>
<dbReference type="Proteomes" id="UP000215563">
    <property type="component" value="Unassembled WGS sequence"/>
</dbReference>
<dbReference type="RefSeq" id="WP_020635581.1">
    <property type="nucleotide sequence ID" value="NZ_KB913032.1"/>
</dbReference>
<dbReference type="PANTHER" id="PTHR33231">
    <property type="entry name" value="30S RIBOSOMAL PROTEIN"/>
    <property type="match status" value="1"/>
</dbReference>